<comment type="caution">
    <text evidence="1">The sequence shown here is derived from an EMBL/GenBank/DDBJ whole genome shotgun (WGS) entry which is preliminary data.</text>
</comment>
<evidence type="ECO:0000313" key="2">
    <source>
        <dbReference type="Proteomes" id="UP000314294"/>
    </source>
</evidence>
<dbReference type="EMBL" id="SRLO01000065">
    <property type="protein sequence ID" value="TNN79333.1"/>
    <property type="molecule type" value="Genomic_DNA"/>
</dbReference>
<proteinExistence type="predicted"/>
<dbReference type="AlphaFoldDB" id="A0A4Z2IQ99"/>
<accession>A0A4Z2IQ99</accession>
<gene>
    <name evidence="1" type="ORF">EYF80_010357</name>
</gene>
<keyword evidence="2" id="KW-1185">Reference proteome</keyword>
<dbReference type="Proteomes" id="UP000314294">
    <property type="component" value="Unassembled WGS sequence"/>
</dbReference>
<sequence length="161" mass="16640">MSIRMMPLCGPELHCRSAGLSHISKNASSLTAAVIGSSGATPYRLPGESVSLRYRLRCCSSSQNKGFIAISSWPCARAPCTLTEPSVSRIMAAPKSGLPTGQFGQPQQSRLVLEEQPLGILKLSGGEGGQTSVEGAGLGSMRQGQDAAVVLGQVDAGQLAL</sequence>
<evidence type="ECO:0000313" key="1">
    <source>
        <dbReference type="EMBL" id="TNN79333.1"/>
    </source>
</evidence>
<name>A0A4Z2IQ99_9TELE</name>
<reference evidence="1 2" key="1">
    <citation type="submission" date="2019-03" db="EMBL/GenBank/DDBJ databases">
        <title>First draft genome of Liparis tanakae, snailfish: a comprehensive survey of snailfish specific genes.</title>
        <authorList>
            <person name="Kim W."/>
            <person name="Song I."/>
            <person name="Jeong J.-H."/>
            <person name="Kim D."/>
            <person name="Kim S."/>
            <person name="Ryu S."/>
            <person name="Song J.Y."/>
            <person name="Lee S.K."/>
        </authorList>
    </citation>
    <scope>NUCLEOTIDE SEQUENCE [LARGE SCALE GENOMIC DNA]</scope>
    <source>
        <tissue evidence="1">Muscle</tissue>
    </source>
</reference>
<organism evidence="1 2">
    <name type="scientific">Liparis tanakae</name>
    <name type="common">Tanaka's snailfish</name>
    <dbReference type="NCBI Taxonomy" id="230148"/>
    <lineage>
        <taxon>Eukaryota</taxon>
        <taxon>Metazoa</taxon>
        <taxon>Chordata</taxon>
        <taxon>Craniata</taxon>
        <taxon>Vertebrata</taxon>
        <taxon>Euteleostomi</taxon>
        <taxon>Actinopterygii</taxon>
        <taxon>Neopterygii</taxon>
        <taxon>Teleostei</taxon>
        <taxon>Neoteleostei</taxon>
        <taxon>Acanthomorphata</taxon>
        <taxon>Eupercaria</taxon>
        <taxon>Perciformes</taxon>
        <taxon>Cottioidei</taxon>
        <taxon>Cottales</taxon>
        <taxon>Liparidae</taxon>
        <taxon>Liparis</taxon>
    </lineage>
</organism>
<protein>
    <submittedName>
        <fullName evidence="1">Uncharacterized protein</fullName>
    </submittedName>
</protein>